<dbReference type="HOGENOM" id="CLU_855923_0_0_1"/>
<dbReference type="Gene3D" id="2.60.120.260">
    <property type="entry name" value="Galactose-binding domain-like"/>
    <property type="match status" value="1"/>
</dbReference>
<dbReference type="InParanoid" id="K1QQM1"/>
<dbReference type="EMBL" id="JH817356">
    <property type="protein sequence ID" value="EKC39272.1"/>
    <property type="molecule type" value="Genomic_DNA"/>
</dbReference>
<reference evidence="1" key="1">
    <citation type="journal article" date="2012" name="Nature">
        <title>The oyster genome reveals stress adaptation and complexity of shell formation.</title>
        <authorList>
            <person name="Zhang G."/>
            <person name="Fang X."/>
            <person name="Guo X."/>
            <person name="Li L."/>
            <person name="Luo R."/>
            <person name="Xu F."/>
            <person name="Yang P."/>
            <person name="Zhang L."/>
            <person name="Wang X."/>
            <person name="Qi H."/>
            <person name="Xiong Z."/>
            <person name="Que H."/>
            <person name="Xie Y."/>
            <person name="Holland P.W."/>
            <person name="Paps J."/>
            <person name="Zhu Y."/>
            <person name="Wu F."/>
            <person name="Chen Y."/>
            <person name="Wang J."/>
            <person name="Peng C."/>
            <person name="Meng J."/>
            <person name="Yang L."/>
            <person name="Liu J."/>
            <person name="Wen B."/>
            <person name="Zhang N."/>
            <person name="Huang Z."/>
            <person name="Zhu Q."/>
            <person name="Feng Y."/>
            <person name="Mount A."/>
            <person name="Hedgecock D."/>
            <person name="Xu Z."/>
            <person name="Liu Y."/>
            <person name="Domazet-Loso T."/>
            <person name="Du Y."/>
            <person name="Sun X."/>
            <person name="Zhang S."/>
            <person name="Liu B."/>
            <person name="Cheng P."/>
            <person name="Jiang X."/>
            <person name="Li J."/>
            <person name="Fan D."/>
            <person name="Wang W."/>
            <person name="Fu W."/>
            <person name="Wang T."/>
            <person name="Wang B."/>
            <person name="Zhang J."/>
            <person name="Peng Z."/>
            <person name="Li Y."/>
            <person name="Li N."/>
            <person name="Wang J."/>
            <person name="Chen M."/>
            <person name="He Y."/>
            <person name="Tan F."/>
            <person name="Song X."/>
            <person name="Zheng Q."/>
            <person name="Huang R."/>
            <person name="Yang H."/>
            <person name="Du X."/>
            <person name="Chen L."/>
            <person name="Yang M."/>
            <person name="Gaffney P.M."/>
            <person name="Wang S."/>
            <person name="Luo L."/>
            <person name="She Z."/>
            <person name="Ming Y."/>
            <person name="Huang W."/>
            <person name="Zhang S."/>
            <person name="Huang B."/>
            <person name="Zhang Y."/>
            <person name="Qu T."/>
            <person name="Ni P."/>
            <person name="Miao G."/>
            <person name="Wang J."/>
            <person name="Wang Q."/>
            <person name="Steinberg C.E."/>
            <person name="Wang H."/>
            <person name="Li N."/>
            <person name="Qian L."/>
            <person name="Zhang G."/>
            <person name="Li Y."/>
            <person name="Yang H."/>
            <person name="Liu X."/>
            <person name="Wang J."/>
            <person name="Yin Y."/>
            <person name="Wang J."/>
        </authorList>
    </citation>
    <scope>NUCLEOTIDE SEQUENCE [LARGE SCALE GENOMIC DNA]</scope>
    <source>
        <strain evidence="1">05x7-T-G4-1.051#20</strain>
    </source>
</reference>
<evidence type="ECO:0000313" key="1">
    <source>
        <dbReference type="EMBL" id="EKC39272.1"/>
    </source>
</evidence>
<gene>
    <name evidence="1" type="ORF">CGI_10017037</name>
</gene>
<sequence>MFIIFCTVLSSDQLRLKENIALNKTAWQQYPDHSPWGADLAVDGQKSNLSAAGGQCSISADGQSTAVWRVDLGQVLSIHNIVILYRTENEVWNAGNLYTSGFVGFSVYISNTTDKAGWVLCFKDTKYTRATIPNPANISCPTHGRYVICYNNRTHLPSPAGYSIFAHNELCEVEVYGCQTPGYYGEDCSLPCPENCQEGHCHIVNGTCLGCVLGYTGPNCDELFESALVDVEGITCLSSTALFVSVAIITLSGFLNVFFVIRKARHANCNRQKKEENSDYHLNDAIKEMEHTPPSPKSTYHHDKDNTGYLELGEISQESQYDKIS</sequence>
<dbReference type="SUPFAM" id="SSF49785">
    <property type="entry name" value="Galactose-binding domain-like"/>
    <property type="match status" value="1"/>
</dbReference>
<dbReference type="InterPro" id="IPR008979">
    <property type="entry name" value="Galactose-bd-like_sf"/>
</dbReference>
<dbReference type="PANTHER" id="PTHR45713:SF6">
    <property type="entry name" value="F5_8 TYPE C DOMAIN-CONTAINING PROTEIN"/>
    <property type="match status" value="1"/>
</dbReference>
<name>K1QQM1_MAGGI</name>
<accession>K1QQM1</accession>
<dbReference type="AlphaFoldDB" id="K1QQM1"/>
<organism evidence="1">
    <name type="scientific">Magallana gigas</name>
    <name type="common">Pacific oyster</name>
    <name type="synonym">Crassostrea gigas</name>
    <dbReference type="NCBI Taxonomy" id="29159"/>
    <lineage>
        <taxon>Eukaryota</taxon>
        <taxon>Metazoa</taxon>
        <taxon>Spiralia</taxon>
        <taxon>Lophotrochozoa</taxon>
        <taxon>Mollusca</taxon>
        <taxon>Bivalvia</taxon>
        <taxon>Autobranchia</taxon>
        <taxon>Pteriomorphia</taxon>
        <taxon>Ostreida</taxon>
        <taxon>Ostreoidea</taxon>
        <taxon>Ostreidae</taxon>
        <taxon>Magallana</taxon>
    </lineage>
</organism>
<proteinExistence type="predicted"/>
<dbReference type="InterPro" id="IPR051941">
    <property type="entry name" value="BG_Antigen-Binding_Lectin"/>
</dbReference>
<dbReference type="PANTHER" id="PTHR45713">
    <property type="entry name" value="FTP DOMAIN-CONTAINING PROTEIN"/>
    <property type="match status" value="1"/>
</dbReference>
<dbReference type="Pfam" id="PF22633">
    <property type="entry name" value="F5_F8_type_C_2"/>
    <property type="match status" value="1"/>
</dbReference>
<protein>
    <submittedName>
        <fullName evidence="1">Uncharacterized protein</fullName>
    </submittedName>
</protein>